<dbReference type="GO" id="GO:0003677">
    <property type="term" value="F:DNA binding"/>
    <property type="evidence" value="ECO:0007669"/>
    <property type="project" value="UniProtKB-UniRule"/>
</dbReference>
<keyword evidence="1" id="KW-0238">DNA-binding</keyword>
<dbReference type="Pfam" id="PF00505">
    <property type="entry name" value="HMG_box"/>
    <property type="match status" value="1"/>
</dbReference>
<dbReference type="EMBL" id="MLYV02000847">
    <property type="protein sequence ID" value="PSR76396.1"/>
    <property type="molecule type" value="Genomic_DNA"/>
</dbReference>
<evidence type="ECO:0000313" key="4">
    <source>
        <dbReference type="EMBL" id="PSR76396.1"/>
    </source>
</evidence>
<evidence type="ECO:0000259" key="3">
    <source>
        <dbReference type="PROSITE" id="PS50118"/>
    </source>
</evidence>
<dbReference type="SMART" id="SM00398">
    <property type="entry name" value="HMG"/>
    <property type="match status" value="1"/>
</dbReference>
<dbReference type="AlphaFoldDB" id="A0A2R6NTJ8"/>
<sequence>MLATLIYRGFHTSASTGVGLLRSHAPLFASKVATRTFLTTPRIAYPTNTTSEKAAASPAAKKPAAKKPAAKKPVAKKPAAKKQSAAKSERVVLSEEDMPPKQPMTAYFIFLDKFRAGKPPSSLETAREAAREAAAAWHALSDQERKPFIDEYDALWAEYRKRRQTYLDTVSPATLAEVNRRRMKTGKRLVIVRRKKQSSRPLSAFFA</sequence>
<dbReference type="GO" id="GO:0005634">
    <property type="term" value="C:nucleus"/>
    <property type="evidence" value="ECO:0007669"/>
    <property type="project" value="UniProtKB-UniRule"/>
</dbReference>
<dbReference type="Proteomes" id="UP000186601">
    <property type="component" value="Unassembled WGS sequence"/>
</dbReference>
<dbReference type="InterPro" id="IPR009071">
    <property type="entry name" value="HMG_box_dom"/>
</dbReference>
<feature type="DNA-binding region" description="HMG box" evidence="1">
    <location>
        <begin position="100"/>
        <end position="167"/>
    </location>
</feature>
<dbReference type="STRING" id="98765.A0A2R6NTJ8"/>
<dbReference type="InterPro" id="IPR036910">
    <property type="entry name" value="HMG_box_dom_sf"/>
</dbReference>
<proteinExistence type="predicted"/>
<evidence type="ECO:0000313" key="5">
    <source>
        <dbReference type="Proteomes" id="UP000186601"/>
    </source>
</evidence>
<dbReference type="PROSITE" id="PS50118">
    <property type="entry name" value="HMG_BOX_2"/>
    <property type="match status" value="1"/>
</dbReference>
<evidence type="ECO:0000256" key="2">
    <source>
        <dbReference type="SAM" id="MobiDB-lite"/>
    </source>
</evidence>
<dbReference type="OrthoDB" id="1919336at2759"/>
<keyword evidence="5" id="KW-1185">Reference proteome</keyword>
<gene>
    <name evidence="4" type="ORF">PHLCEN_2v8492</name>
</gene>
<dbReference type="Gene3D" id="1.10.30.10">
    <property type="entry name" value="High mobility group box domain"/>
    <property type="match status" value="1"/>
</dbReference>
<feature type="compositionally biased region" description="Low complexity" evidence="2">
    <location>
        <begin position="53"/>
        <end position="62"/>
    </location>
</feature>
<evidence type="ECO:0000256" key="1">
    <source>
        <dbReference type="PROSITE-ProRule" id="PRU00267"/>
    </source>
</evidence>
<reference evidence="4 5" key="1">
    <citation type="submission" date="2018-02" db="EMBL/GenBank/DDBJ databases">
        <title>Genome sequence of the basidiomycete white-rot fungus Phlebia centrifuga.</title>
        <authorList>
            <person name="Granchi Z."/>
            <person name="Peng M."/>
            <person name="de Vries R.P."/>
            <person name="Hilden K."/>
            <person name="Makela M.R."/>
            <person name="Grigoriev I."/>
            <person name="Riley R."/>
        </authorList>
    </citation>
    <scope>NUCLEOTIDE SEQUENCE [LARGE SCALE GENOMIC DNA]</scope>
    <source>
        <strain evidence="4 5">FBCC195</strain>
    </source>
</reference>
<feature type="region of interest" description="Disordered" evidence="2">
    <location>
        <begin position="49"/>
        <end position="96"/>
    </location>
</feature>
<name>A0A2R6NTJ8_9APHY</name>
<keyword evidence="1" id="KW-0539">Nucleus</keyword>
<accession>A0A2R6NTJ8</accession>
<feature type="compositionally biased region" description="Basic residues" evidence="2">
    <location>
        <begin position="63"/>
        <end position="80"/>
    </location>
</feature>
<feature type="domain" description="HMG box" evidence="3">
    <location>
        <begin position="100"/>
        <end position="167"/>
    </location>
</feature>
<dbReference type="SUPFAM" id="SSF47095">
    <property type="entry name" value="HMG-box"/>
    <property type="match status" value="1"/>
</dbReference>
<comment type="caution">
    <text evidence="4">The sequence shown here is derived from an EMBL/GenBank/DDBJ whole genome shotgun (WGS) entry which is preliminary data.</text>
</comment>
<organism evidence="4 5">
    <name type="scientific">Hermanssonia centrifuga</name>
    <dbReference type="NCBI Taxonomy" id="98765"/>
    <lineage>
        <taxon>Eukaryota</taxon>
        <taxon>Fungi</taxon>
        <taxon>Dikarya</taxon>
        <taxon>Basidiomycota</taxon>
        <taxon>Agaricomycotina</taxon>
        <taxon>Agaricomycetes</taxon>
        <taxon>Polyporales</taxon>
        <taxon>Meruliaceae</taxon>
        <taxon>Hermanssonia</taxon>
    </lineage>
</organism>
<protein>
    <recommendedName>
        <fullName evidence="3">HMG box domain-containing protein</fullName>
    </recommendedName>
</protein>